<dbReference type="VEuPathDB" id="VectorBase:HLOH_042632"/>
<dbReference type="InterPro" id="IPR029314">
    <property type="entry name" value="FANCI_S4"/>
</dbReference>
<dbReference type="InterPro" id="IPR026171">
    <property type="entry name" value="FANCI"/>
</dbReference>
<comment type="caution">
    <text evidence="4">The sequence shown here is derived from an EMBL/GenBank/DDBJ whole genome shotgun (WGS) entry which is preliminary data.</text>
</comment>
<feature type="compositionally biased region" description="Acidic residues" evidence="1">
    <location>
        <begin position="704"/>
        <end position="714"/>
    </location>
</feature>
<evidence type="ECO:0000256" key="1">
    <source>
        <dbReference type="SAM" id="MobiDB-lite"/>
    </source>
</evidence>
<feature type="compositionally biased region" description="Basic and acidic residues" evidence="1">
    <location>
        <begin position="623"/>
        <end position="639"/>
    </location>
</feature>
<name>A0A9J6FZX6_HAELO</name>
<evidence type="ECO:0000313" key="5">
    <source>
        <dbReference type="Proteomes" id="UP000821853"/>
    </source>
</evidence>
<reference evidence="4 5" key="1">
    <citation type="journal article" date="2020" name="Cell">
        <title>Large-Scale Comparative Analyses of Tick Genomes Elucidate Their Genetic Diversity and Vector Capacities.</title>
        <authorList>
            <consortium name="Tick Genome and Microbiome Consortium (TIGMIC)"/>
            <person name="Jia N."/>
            <person name="Wang J."/>
            <person name="Shi W."/>
            <person name="Du L."/>
            <person name="Sun Y."/>
            <person name="Zhan W."/>
            <person name="Jiang J.F."/>
            <person name="Wang Q."/>
            <person name="Zhang B."/>
            <person name="Ji P."/>
            <person name="Bell-Sakyi L."/>
            <person name="Cui X.M."/>
            <person name="Yuan T.T."/>
            <person name="Jiang B.G."/>
            <person name="Yang W.F."/>
            <person name="Lam T.T."/>
            <person name="Chang Q.C."/>
            <person name="Ding S.J."/>
            <person name="Wang X.J."/>
            <person name="Zhu J.G."/>
            <person name="Ruan X.D."/>
            <person name="Zhao L."/>
            <person name="Wei J.T."/>
            <person name="Ye R.Z."/>
            <person name="Que T.C."/>
            <person name="Du C.H."/>
            <person name="Zhou Y.H."/>
            <person name="Cheng J.X."/>
            <person name="Dai P.F."/>
            <person name="Guo W.B."/>
            <person name="Han X.H."/>
            <person name="Huang E.J."/>
            <person name="Li L.F."/>
            <person name="Wei W."/>
            <person name="Gao Y.C."/>
            <person name="Liu J.Z."/>
            <person name="Shao H.Z."/>
            <person name="Wang X."/>
            <person name="Wang C.C."/>
            <person name="Yang T.C."/>
            <person name="Huo Q.B."/>
            <person name="Li W."/>
            <person name="Chen H.Y."/>
            <person name="Chen S.E."/>
            <person name="Zhou L.G."/>
            <person name="Ni X.B."/>
            <person name="Tian J.H."/>
            <person name="Sheng Y."/>
            <person name="Liu T."/>
            <person name="Pan Y.S."/>
            <person name="Xia L.Y."/>
            <person name="Li J."/>
            <person name="Zhao F."/>
            <person name="Cao W.C."/>
        </authorList>
    </citation>
    <scope>NUCLEOTIDE SEQUENCE [LARGE SCALE GENOMIC DNA]</scope>
    <source>
        <strain evidence="4">HaeL-2018</strain>
    </source>
</reference>
<sequence length="750" mass="82030">MSDVGASVVGQKNRLLATELRSVCEALIEHSLSWGGWSASSAEVSLKLFSLLYSAEQLLQATTAAAKKEGQAANPAGKGRGKAGGRATSKQAPRKPPLPSLLSAPFLATLLENLFCSPSEYSGLSGLLEDATFMQYVVNAARSELARAQDAGTFEDLYRDRLLRSHFRIARVFLEVCKQRSKDRDDTVASVCIESLGGFVGSVARHHVGQMPLLLATMMVWRPLEVATEIRSEVKVSAVRRGCCLRRAEGSSEPMAELLKSHFAVYKALVNDLLSQGGDGSGGRLRELVPLLAVCGTLFQFIEPGSLLFAELQDWARDICREQSIADPAIARSLLSFYLTVNHQVHDCLKSFASVAASLHCCLGDVDDVRIFACLRVLEACSSFLFLIDFSARSLPQYFQFGCVFSAVSDCDSVTTSLCLVPQCLETFTSRNYALQAYENTNEDAVDGGAEIACHEVELSRSKKFNLVNAKTAASLVPVLLENLQRVQENVDWLLALVRSKVALEASSKEEGAADSPPSASRPAQEMGVCRQLGYLAAIFVQLVQSRLPSGRCSESVVKQLTRFYNSLSALSKLVVLCCTYLFLYSFENWAACAASTNTSSRQWPHPADTERYAPHHLLQNAESEKEPVYKKPRRDEAQKAAVSREVTTIPSLIFAIEQHERLLIQLAKRSKVNLMEHVKISTARDFRICSDKVQENLEVLAEAPDDDNLDSDGDGSLASSNGVPSAQPTASAKPKPKNKRLRMARGTKK</sequence>
<feature type="region of interest" description="Disordered" evidence="1">
    <location>
        <begin position="623"/>
        <end position="642"/>
    </location>
</feature>
<dbReference type="Pfam" id="PF14678">
    <property type="entry name" value="FANCI_S4"/>
    <property type="match status" value="1"/>
</dbReference>
<gene>
    <name evidence="4" type="ORF">HPB48_017462</name>
</gene>
<dbReference type="GO" id="GO:0070182">
    <property type="term" value="F:DNA polymerase binding"/>
    <property type="evidence" value="ECO:0007669"/>
    <property type="project" value="TreeGrafter"/>
</dbReference>
<dbReference type="Proteomes" id="UP000821853">
    <property type="component" value="Chromosome 2"/>
</dbReference>
<evidence type="ECO:0000259" key="3">
    <source>
        <dbReference type="Pfam" id="PF14678"/>
    </source>
</evidence>
<evidence type="ECO:0000313" key="4">
    <source>
        <dbReference type="EMBL" id="KAH9367961.1"/>
    </source>
</evidence>
<dbReference type="PANTHER" id="PTHR21818">
    <property type="entry name" value="BC025462 PROTEIN"/>
    <property type="match status" value="1"/>
</dbReference>
<feature type="compositionally biased region" description="Basic residues" evidence="1">
    <location>
        <begin position="735"/>
        <end position="750"/>
    </location>
</feature>
<dbReference type="EMBL" id="JABSTR010000004">
    <property type="protein sequence ID" value="KAH9367961.1"/>
    <property type="molecule type" value="Genomic_DNA"/>
</dbReference>
<organism evidence="4 5">
    <name type="scientific">Haemaphysalis longicornis</name>
    <name type="common">Bush tick</name>
    <dbReference type="NCBI Taxonomy" id="44386"/>
    <lineage>
        <taxon>Eukaryota</taxon>
        <taxon>Metazoa</taxon>
        <taxon>Ecdysozoa</taxon>
        <taxon>Arthropoda</taxon>
        <taxon>Chelicerata</taxon>
        <taxon>Arachnida</taxon>
        <taxon>Acari</taxon>
        <taxon>Parasitiformes</taxon>
        <taxon>Ixodida</taxon>
        <taxon>Ixodoidea</taxon>
        <taxon>Ixodidae</taxon>
        <taxon>Haemaphysalinae</taxon>
        <taxon>Haemaphysalis</taxon>
    </lineage>
</organism>
<dbReference type="AlphaFoldDB" id="A0A9J6FZX6"/>
<proteinExistence type="predicted"/>
<feature type="domain" description="FANCI solenoid 4" evidence="3">
    <location>
        <begin position="456"/>
        <end position="696"/>
    </location>
</feature>
<dbReference type="OrthoDB" id="6485700at2759"/>
<feature type="region of interest" description="Disordered" evidence="1">
    <location>
        <begin position="704"/>
        <end position="750"/>
    </location>
</feature>
<dbReference type="PANTHER" id="PTHR21818:SF0">
    <property type="entry name" value="FANCONI ANEMIA GROUP I PROTEIN"/>
    <property type="match status" value="1"/>
</dbReference>
<protein>
    <recommendedName>
        <fullName evidence="6">Fanconi anemia group I protein</fullName>
    </recommendedName>
</protein>
<keyword evidence="5" id="KW-1185">Reference proteome</keyword>
<feature type="region of interest" description="Disordered" evidence="1">
    <location>
        <begin position="68"/>
        <end position="98"/>
    </location>
</feature>
<dbReference type="Pfam" id="PF14677">
    <property type="entry name" value="FANCI_S3"/>
    <property type="match status" value="1"/>
</dbReference>
<accession>A0A9J6FZX6</accession>
<evidence type="ECO:0008006" key="6">
    <source>
        <dbReference type="Google" id="ProtNLM"/>
    </source>
</evidence>
<evidence type="ECO:0000259" key="2">
    <source>
        <dbReference type="Pfam" id="PF14677"/>
    </source>
</evidence>
<dbReference type="InterPro" id="IPR029313">
    <property type="entry name" value="FANCI_S3"/>
</dbReference>
<feature type="domain" description="FANCI solenoid 3" evidence="2">
    <location>
        <begin position="102"/>
        <end position="336"/>
    </location>
</feature>
<dbReference type="GO" id="GO:0006281">
    <property type="term" value="P:DNA repair"/>
    <property type="evidence" value="ECO:0007669"/>
    <property type="project" value="InterPro"/>
</dbReference>